<dbReference type="PROSITE" id="PS50943">
    <property type="entry name" value="HTH_CROC1"/>
    <property type="match status" value="1"/>
</dbReference>
<organism evidence="4 5">
    <name type="scientific">Clostridium sardiniense</name>
    <name type="common">Clostridium absonum</name>
    <dbReference type="NCBI Taxonomy" id="29369"/>
    <lineage>
        <taxon>Bacteria</taxon>
        <taxon>Bacillati</taxon>
        <taxon>Bacillota</taxon>
        <taxon>Clostridia</taxon>
        <taxon>Eubacteriales</taxon>
        <taxon>Clostridiaceae</taxon>
        <taxon>Clostridium</taxon>
    </lineage>
</organism>
<proteinExistence type="predicted"/>
<keyword evidence="5" id="KW-1185">Reference proteome</keyword>
<dbReference type="SUPFAM" id="SSF47413">
    <property type="entry name" value="lambda repressor-like DNA-binding domains"/>
    <property type="match status" value="1"/>
</dbReference>
<dbReference type="SMART" id="SM00530">
    <property type="entry name" value="HTH_XRE"/>
    <property type="match status" value="1"/>
</dbReference>
<evidence type="ECO:0000256" key="2">
    <source>
        <dbReference type="SAM" id="Coils"/>
    </source>
</evidence>
<feature type="coiled-coil region" evidence="2">
    <location>
        <begin position="98"/>
        <end position="136"/>
    </location>
</feature>
<keyword evidence="2" id="KW-0175">Coiled coil</keyword>
<dbReference type="InterPro" id="IPR001387">
    <property type="entry name" value="Cro/C1-type_HTH"/>
</dbReference>
<feature type="domain" description="HTH cro/C1-type" evidence="3">
    <location>
        <begin position="9"/>
        <end position="63"/>
    </location>
</feature>
<reference evidence="4 5" key="1">
    <citation type="journal article" date="2021" name="Cell Host Microbe">
        <title>in vivo commensal control of Clostridioides difficile virulence.</title>
        <authorList>
            <person name="Girinathan B.P."/>
            <person name="Dibenedetto N."/>
            <person name="Worley J.N."/>
            <person name="Peltier J."/>
            <person name="Arrieta-Ortiz M.L."/>
            <person name="Rupa Christinal Immanuel S."/>
            <person name="Lavin R."/>
            <person name="Delaney M.L."/>
            <person name="Cummins C."/>
            <person name="Hoffmann M."/>
            <person name="Luo Y."/>
            <person name="Gonzalez-Escalona N."/>
            <person name="Allard M."/>
            <person name="Onderdonk A.B."/>
            <person name="Gerber G.K."/>
            <person name="Sonenshein A.L."/>
            <person name="Baliga N."/>
            <person name="Dupuy B."/>
            <person name="Bry L."/>
        </authorList>
    </citation>
    <scope>NUCLEOTIDE SEQUENCE [LARGE SCALE GENOMIC DNA]</scope>
    <source>
        <strain evidence="4 5">DSM 599</strain>
    </source>
</reference>
<comment type="caution">
    <text evidence="4">The sequence shown here is derived from an EMBL/GenBank/DDBJ whole genome shotgun (WGS) entry which is preliminary data.</text>
</comment>
<dbReference type="Gene3D" id="1.10.260.40">
    <property type="entry name" value="lambda repressor-like DNA-binding domains"/>
    <property type="match status" value="1"/>
</dbReference>
<dbReference type="Pfam" id="PF01381">
    <property type="entry name" value="HTH_3"/>
    <property type="match status" value="1"/>
</dbReference>
<evidence type="ECO:0000259" key="3">
    <source>
        <dbReference type="PROSITE" id="PS50943"/>
    </source>
</evidence>
<dbReference type="PANTHER" id="PTHR46558">
    <property type="entry name" value="TRACRIPTIONAL REGULATORY PROTEIN-RELATED-RELATED"/>
    <property type="match status" value="1"/>
</dbReference>
<dbReference type="PANTHER" id="PTHR46558:SF11">
    <property type="entry name" value="HTH-TYPE TRANSCRIPTIONAL REGULATOR XRE"/>
    <property type="match status" value="1"/>
</dbReference>
<dbReference type="InterPro" id="IPR010982">
    <property type="entry name" value="Lambda_DNA-bd_dom_sf"/>
</dbReference>
<dbReference type="RefSeq" id="WP_221858299.1">
    <property type="nucleotide sequence ID" value="NZ_JAIKTU010000001.1"/>
</dbReference>
<evidence type="ECO:0000256" key="1">
    <source>
        <dbReference type="ARBA" id="ARBA00023125"/>
    </source>
</evidence>
<dbReference type="Proteomes" id="UP001299068">
    <property type="component" value="Unassembled WGS sequence"/>
</dbReference>
<dbReference type="EMBL" id="JAIKTU010000001">
    <property type="protein sequence ID" value="MBY0753945.1"/>
    <property type="molecule type" value="Genomic_DNA"/>
</dbReference>
<name>A0ABS7KT00_CLOSR</name>
<protein>
    <submittedName>
        <fullName evidence="4">Helix-turn-helix transcriptional regulator</fullName>
    </submittedName>
</protein>
<dbReference type="CDD" id="cd00093">
    <property type="entry name" value="HTH_XRE"/>
    <property type="match status" value="1"/>
</dbReference>
<accession>A0ABS7KT00</accession>
<gene>
    <name evidence="4" type="ORF">K5V21_00615</name>
</gene>
<keyword evidence="1" id="KW-0238">DNA-binding</keyword>
<evidence type="ECO:0000313" key="4">
    <source>
        <dbReference type="EMBL" id="MBY0753945.1"/>
    </source>
</evidence>
<sequence length="161" mass="19169">MNYNFCVNLKNLRLDNDLSQIKLSEKLGISRSTYSNYENGISEPDLDMIIKISDFFNCSIDELLKGKVATESYPFDTPKFADPTFNFDINKFNIEKLLRKLKNNKKYYENHLKQLNKEIKLKIKEIDEIVEILEHKQRKNHRNNKIEFAEEITPIINKKFF</sequence>
<evidence type="ECO:0000313" key="5">
    <source>
        <dbReference type="Proteomes" id="UP001299068"/>
    </source>
</evidence>